<evidence type="ECO:0000313" key="5">
    <source>
        <dbReference type="EMBL" id="CAB3762307.1"/>
    </source>
</evidence>
<dbReference type="InterPro" id="IPR025110">
    <property type="entry name" value="AMP-bd_C"/>
</dbReference>
<accession>A0A6J5E8Z6</accession>
<dbReference type="SUPFAM" id="SSF56801">
    <property type="entry name" value="Acetyl-CoA synthetase-like"/>
    <property type="match status" value="1"/>
</dbReference>
<comment type="similarity">
    <text evidence="1">Belongs to the ATP-dependent AMP-binding enzyme family.</text>
</comment>
<dbReference type="Proteomes" id="UP000494363">
    <property type="component" value="Unassembled WGS sequence"/>
</dbReference>
<feature type="domain" description="AMP-binding enzyme C-terminal" evidence="4">
    <location>
        <begin position="429"/>
        <end position="504"/>
    </location>
</feature>
<dbReference type="InterPro" id="IPR045851">
    <property type="entry name" value="AMP-bd_C_sf"/>
</dbReference>
<keyword evidence="2 5" id="KW-0436">Ligase</keyword>
<dbReference type="GO" id="GO:0031956">
    <property type="term" value="F:medium-chain fatty acid-CoA ligase activity"/>
    <property type="evidence" value="ECO:0007669"/>
    <property type="project" value="TreeGrafter"/>
</dbReference>
<evidence type="ECO:0000313" key="6">
    <source>
        <dbReference type="Proteomes" id="UP000494363"/>
    </source>
</evidence>
<dbReference type="PANTHER" id="PTHR43201:SF5">
    <property type="entry name" value="MEDIUM-CHAIN ACYL-COA LIGASE ACSF2, MITOCHONDRIAL"/>
    <property type="match status" value="1"/>
</dbReference>
<evidence type="ECO:0000256" key="2">
    <source>
        <dbReference type="ARBA" id="ARBA00022598"/>
    </source>
</evidence>
<evidence type="ECO:0000259" key="4">
    <source>
        <dbReference type="Pfam" id="PF13193"/>
    </source>
</evidence>
<gene>
    <name evidence="5" type="primary">lcfB_4</name>
    <name evidence="5" type="ORF">LMG29542_04324</name>
</gene>
<evidence type="ECO:0000259" key="3">
    <source>
        <dbReference type="Pfam" id="PF00501"/>
    </source>
</evidence>
<name>A0A6J5E8Z6_9BURK</name>
<dbReference type="PANTHER" id="PTHR43201">
    <property type="entry name" value="ACYL-COA SYNTHETASE"/>
    <property type="match status" value="1"/>
</dbReference>
<dbReference type="InterPro" id="IPR000873">
    <property type="entry name" value="AMP-dep_synth/lig_dom"/>
</dbReference>
<organism evidence="5 6">
    <name type="scientific">Paraburkholderia humisilvae</name>
    <dbReference type="NCBI Taxonomy" id="627669"/>
    <lineage>
        <taxon>Bacteria</taxon>
        <taxon>Pseudomonadati</taxon>
        <taxon>Pseudomonadota</taxon>
        <taxon>Betaproteobacteria</taxon>
        <taxon>Burkholderiales</taxon>
        <taxon>Burkholderiaceae</taxon>
        <taxon>Paraburkholderia</taxon>
    </lineage>
</organism>
<dbReference type="InterPro" id="IPR042099">
    <property type="entry name" value="ANL_N_sf"/>
</dbReference>
<reference evidence="5 6" key="1">
    <citation type="submission" date="2020-04" db="EMBL/GenBank/DDBJ databases">
        <authorList>
            <person name="De Canck E."/>
        </authorList>
    </citation>
    <scope>NUCLEOTIDE SEQUENCE [LARGE SCALE GENOMIC DNA]</scope>
    <source>
        <strain evidence="5 6">LMG 29542</strain>
    </source>
</reference>
<keyword evidence="6" id="KW-1185">Reference proteome</keyword>
<feature type="domain" description="AMP-dependent synthetase/ligase" evidence="3">
    <location>
        <begin position="13"/>
        <end position="379"/>
    </location>
</feature>
<sequence length="520" mass="56689">MTQLRVGDLVIRNAELIPESVALIEDERSINWRQLNTDTNRLANALTRLAPGKGTRVATIIRNGGAAIETIFALSKAGCVSIPVNYGLTPAEIGVLLDDSQPALLIVDAEFVERLHDVIARPGVRIIVRNDYPLLPGWLAYYDLIENGAPHKPDVVISPDDIRMIRYTSGTTAAPKGCLGTHRQILSSIDNFLTQISVPANGPFLQMLPLFSGAGIWMSLAAARHGVGNVMLPEFNPQAALRKIAQHNVAHACGVPTMLSRLADELGQNRYRIDSLQLIGYTGSKMPPRIIRRVLERFSCDFYQGFGGGEMGGLVSYLMPEDHRAARSNAGAEPRLASVGRPARYAEIRIRSLQDGTPLPVNEPGEITVRSPSNFSGYLNRPEDTAKTLRGEWVHTGDVGYLDEHGYLFAVDRAKDMVVTGGMNVSSAEVEAVLVEHPAVKSAAVIGLPSDEWGEQVTAVVVLREGQQVTEAELIRFSRQQLAGYKAPKAVHFVTSFPMNSVGKILKRELRDTLAARKPA</sequence>
<dbReference type="AlphaFoldDB" id="A0A6J5E8Z6"/>
<evidence type="ECO:0000256" key="1">
    <source>
        <dbReference type="ARBA" id="ARBA00006432"/>
    </source>
</evidence>
<dbReference type="RefSeq" id="WP_175228480.1">
    <property type="nucleotide sequence ID" value="NZ_CADIKH010000020.1"/>
</dbReference>
<dbReference type="Gene3D" id="3.30.300.30">
    <property type="match status" value="1"/>
</dbReference>
<dbReference type="EC" id="6.2.1.3" evidence="5"/>
<protein>
    <submittedName>
        <fullName evidence="5">Long-chain-fatty-acid--CoA ligase</fullName>
        <ecNumber evidence="5">6.2.1.3</ecNumber>
    </submittedName>
</protein>
<dbReference type="Pfam" id="PF13193">
    <property type="entry name" value="AMP-binding_C"/>
    <property type="match status" value="1"/>
</dbReference>
<dbReference type="GO" id="GO:0004467">
    <property type="term" value="F:long-chain fatty acid-CoA ligase activity"/>
    <property type="evidence" value="ECO:0007669"/>
    <property type="project" value="UniProtKB-EC"/>
</dbReference>
<dbReference type="EMBL" id="CADIKH010000020">
    <property type="protein sequence ID" value="CAB3762307.1"/>
    <property type="molecule type" value="Genomic_DNA"/>
</dbReference>
<dbReference type="Pfam" id="PF00501">
    <property type="entry name" value="AMP-binding"/>
    <property type="match status" value="1"/>
</dbReference>
<dbReference type="Gene3D" id="3.40.50.12780">
    <property type="entry name" value="N-terminal domain of ligase-like"/>
    <property type="match status" value="1"/>
</dbReference>
<dbReference type="FunFam" id="3.30.300.30:FF:000008">
    <property type="entry name" value="2,3-dihydroxybenzoate-AMP ligase"/>
    <property type="match status" value="1"/>
</dbReference>
<proteinExistence type="inferred from homology"/>